<organism evidence="7 8">
    <name type="scientific">Stylosanthes scabra</name>
    <dbReference type="NCBI Taxonomy" id="79078"/>
    <lineage>
        <taxon>Eukaryota</taxon>
        <taxon>Viridiplantae</taxon>
        <taxon>Streptophyta</taxon>
        <taxon>Embryophyta</taxon>
        <taxon>Tracheophyta</taxon>
        <taxon>Spermatophyta</taxon>
        <taxon>Magnoliopsida</taxon>
        <taxon>eudicotyledons</taxon>
        <taxon>Gunneridae</taxon>
        <taxon>Pentapetalae</taxon>
        <taxon>rosids</taxon>
        <taxon>fabids</taxon>
        <taxon>Fabales</taxon>
        <taxon>Fabaceae</taxon>
        <taxon>Papilionoideae</taxon>
        <taxon>50 kb inversion clade</taxon>
        <taxon>dalbergioids sensu lato</taxon>
        <taxon>Dalbergieae</taxon>
        <taxon>Pterocarpus clade</taxon>
        <taxon>Stylosanthes</taxon>
    </lineage>
</organism>
<evidence type="ECO:0008006" key="9">
    <source>
        <dbReference type="Google" id="ProtNLM"/>
    </source>
</evidence>
<dbReference type="Proteomes" id="UP001341840">
    <property type="component" value="Unassembled WGS sequence"/>
</dbReference>
<dbReference type="PANTHER" id="PTHR36766:SF40">
    <property type="entry name" value="DISEASE RESISTANCE PROTEIN RGA3"/>
    <property type="match status" value="1"/>
</dbReference>
<name>A0ABU6WKV1_9FABA</name>
<evidence type="ECO:0000259" key="5">
    <source>
        <dbReference type="Pfam" id="PF00931"/>
    </source>
</evidence>
<gene>
    <name evidence="7" type="ORF">PIB30_067411</name>
</gene>
<evidence type="ECO:0000313" key="8">
    <source>
        <dbReference type="Proteomes" id="UP001341840"/>
    </source>
</evidence>
<evidence type="ECO:0000256" key="1">
    <source>
        <dbReference type="ARBA" id="ARBA00022737"/>
    </source>
</evidence>
<protein>
    <recommendedName>
        <fullName evidence="9">Disease resistance RPP13-like protein 1</fullName>
    </recommendedName>
</protein>
<keyword evidence="1" id="KW-0677">Repeat</keyword>
<comment type="caution">
    <text evidence="7">The sequence shown here is derived from an EMBL/GenBank/DDBJ whole genome shotgun (WGS) entry which is preliminary data.</text>
</comment>
<dbReference type="InterPro" id="IPR002182">
    <property type="entry name" value="NB-ARC"/>
</dbReference>
<reference evidence="7 8" key="1">
    <citation type="journal article" date="2023" name="Plants (Basel)">
        <title>Bridging the Gap: Combining Genomics and Transcriptomics Approaches to Understand Stylosanthes scabra, an Orphan Legume from the Brazilian Caatinga.</title>
        <authorList>
            <person name="Ferreira-Neto J.R.C."/>
            <person name="da Silva M.D."/>
            <person name="Binneck E."/>
            <person name="de Melo N.F."/>
            <person name="da Silva R.H."/>
            <person name="de Melo A.L.T.M."/>
            <person name="Pandolfi V."/>
            <person name="Bustamante F.O."/>
            <person name="Brasileiro-Vidal A.C."/>
            <person name="Benko-Iseppon A.M."/>
        </authorList>
    </citation>
    <scope>NUCLEOTIDE SEQUENCE [LARGE SCALE GENOMIC DNA]</scope>
    <source>
        <tissue evidence="7">Leaves</tissue>
    </source>
</reference>
<keyword evidence="2" id="KW-0547">Nucleotide-binding</keyword>
<dbReference type="InterPro" id="IPR041118">
    <property type="entry name" value="Rx_N"/>
</dbReference>
<dbReference type="PANTHER" id="PTHR36766">
    <property type="entry name" value="PLANT BROAD-SPECTRUM MILDEW RESISTANCE PROTEIN RPW8"/>
    <property type="match status" value="1"/>
</dbReference>
<proteinExistence type="predicted"/>
<evidence type="ECO:0000256" key="2">
    <source>
        <dbReference type="ARBA" id="ARBA00022741"/>
    </source>
</evidence>
<dbReference type="SUPFAM" id="SSF52540">
    <property type="entry name" value="P-loop containing nucleoside triphosphate hydrolases"/>
    <property type="match status" value="1"/>
</dbReference>
<dbReference type="Pfam" id="PF18052">
    <property type="entry name" value="Rx_N"/>
    <property type="match status" value="1"/>
</dbReference>
<evidence type="ECO:0000256" key="4">
    <source>
        <dbReference type="ARBA" id="ARBA00022840"/>
    </source>
</evidence>
<feature type="domain" description="NB-ARC" evidence="5">
    <location>
        <begin position="172"/>
        <end position="316"/>
    </location>
</feature>
<evidence type="ECO:0000259" key="6">
    <source>
        <dbReference type="Pfam" id="PF18052"/>
    </source>
</evidence>
<dbReference type="PRINTS" id="PR00364">
    <property type="entry name" value="DISEASERSIST"/>
</dbReference>
<dbReference type="InterPro" id="IPR027417">
    <property type="entry name" value="P-loop_NTPase"/>
</dbReference>
<evidence type="ECO:0000256" key="3">
    <source>
        <dbReference type="ARBA" id="ARBA00022821"/>
    </source>
</evidence>
<evidence type="ECO:0000313" key="7">
    <source>
        <dbReference type="EMBL" id="MED6186514.1"/>
    </source>
</evidence>
<dbReference type="EMBL" id="JASCZI010181946">
    <property type="protein sequence ID" value="MED6186514.1"/>
    <property type="molecule type" value="Genomic_DNA"/>
</dbReference>
<keyword evidence="4" id="KW-0067">ATP-binding</keyword>
<sequence length="321" mass="35669">MAAKLEGGAYLSSFVDAISKKLSFLLEDYSVLESTLKFLERLDDCLCDVGPVLDDAELKQFRNDRVKKWLVDLQDALYMADDLVDELCTKAATATPRDPGNSYDWSRPVDSIIEDSGVNEIEKIVGKLESLVGRKGKLGLEKSAKVDFSSRRNPSTSLVVSSDIFGRDVDRENIIKLLLDDNCDAESPLTVIPIVGMGGIGKTTLAQLVYNDAQVMGKFCTRAWVCVAISPNPINVTRTIIGAIDSSPCNMDHFDSLQTELKKKLSGKTFLVVLDDVWDHEQDMWEEFLKPFRYGNNGSKILLTTRIEKVASVFAANNIHY</sequence>
<dbReference type="Gene3D" id="3.40.50.300">
    <property type="entry name" value="P-loop containing nucleotide triphosphate hydrolases"/>
    <property type="match status" value="1"/>
</dbReference>
<dbReference type="Gene3D" id="1.20.5.4130">
    <property type="match status" value="1"/>
</dbReference>
<keyword evidence="3" id="KW-0611">Plant defense</keyword>
<feature type="domain" description="Disease resistance N-terminal" evidence="6">
    <location>
        <begin position="18"/>
        <end position="94"/>
    </location>
</feature>
<dbReference type="Pfam" id="PF00931">
    <property type="entry name" value="NB-ARC"/>
    <property type="match status" value="1"/>
</dbReference>
<keyword evidence="8" id="KW-1185">Reference proteome</keyword>
<accession>A0ABU6WKV1</accession>